<accession>A0A6A7XZK2</accession>
<evidence type="ECO:0000313" key="3">
    <source>
        <dbReference type="Proteomes" id="UP000332515"/>
    </source>
</evidence>
<dbReference type="CDD" id="cd02208">
    <property type="entry name" value="cupin_RmlC-like"/>
    <property type="match status" value="1"/>
</dbReference>
<keyword evidence="3" id="KW-1185">Reference proteome</keyword>
<evidence type="ECO:0000313" key="2">
    <source>
        <dbReference type="EMBL" id="MQT11547.1"/>
    </source>
</evidence>
<dbReference type="InterPro" id="IPR013096">
    <property type="entry name" value="Cupin_2"/>
</dbReference>
<dbReference type="Proteomes" id="UP000332515">
    <property type="component" value="Unassembled WGS sequence"/>
</dbReference>
<dbReference type="AlphaFoldDB" id="A0A6A7XZK2"/>
<comment type="caution">
    <text evidence="2">The sequence shown here is derived from an EMBL/GenBank/DDBJ whole genome shotgun (WGS) entry which is preliminary data.</text>
</comment>
<organism evidence="2 3">
    <name type="scientific">Segnochrobactrum spirostomi</name>
    <dbReference type="NCBI Taxonomy" id="2608987"/>
    <lineage>
        <taxon>Bacteria</taxon>
        <taxon>Pseudomonadati</taxon>
        <taxon>Pseudomonadota</taxon>
        <taxon>Alphaproteobacteria</taxon>
        <taxon>Hyphomicrobiales</taxon>
        <taxon>Segnochrobactraceae</taxon>
        <taxon>Segnochrobactrum</taxon>
    </lineage>
</organism>
<dbReference type="RefSeq" id="WP_153478353.1">
    <property type="nucleotide sequence ID" value="NZ_VWNA01000001.1"/>
</dbReference>
<reference evidence="2 3" key="1">
    <citation type="submission" date="2019-09" db="EMBL/GenBank/DDBJ databases">
        <title>Segnochrobactrum spirostomi gen. nov., sp. nov., isolated from the ciliate Spirostomum cf. yagiui and description of a novel family, Segnochrobactraceae fam. nov. within the order Rhizobiales of the class Alphaproteobacteria.</title>
        <authorList>
            <person name="Akter S."/>
            <person name="Shazib S.U.A."/>
            <person name="Shin M.K."/>
        </authorList>
    </citation>
    <scope>NUCLEOTIDE SEQUENCE [LARGE SCALE GENOMIC DNA]</scope>
    <source>
        <strain evidence="2 3">Sp-1</strain>
    </source>
</reference>
<dbReference type="Gene3D" id="2.60.120.10">
    <property type="entry name" value="Jelly Rolls"/>
    <property type="match status" value="1"/>
</dbReference>
<dbReference type="InterPro" id="IPR014710">
    <property type="entry name" value="RmlC-like_jellyroll"/>
</dbReference>
<dbReference type="Pfam" id="PF07883">
    <property type="entry name" value="Cupin_2"/>
    <property type="match status" value="1"/>
</dbReference>
<sequence>MSDRLDGDLKIGLADAAAALARVPDPFVVLFERGDLSIELYAPRGVDLQTPHSRDEIYVVATGTGVFERARERVPFGPGDVLFVAAGEEHRFVEFGDDFSTWVLFFGPEGGYAPGGSA</sequence>
<feature type="domain" description="Cupin type-2" evidence="1">
    <location>
        <begin position="40"/>
        <end position="97"/>
    </location>
</feature>
<dbReference type="InterPro" id="IPR011051">
    <property type="entry name" value="RmlC_Cupin_sf"/>
</dbReference>
<evidence type="ECO:0000259" key="1">
    <source>
        <dbReference type="Pfam" id="PF07883"/>
    </source>
</evidence>
<gene>
    <name evidence="2" type="ORF">F0357_02425</name>
</gene>
<dbReference type="SUPFAM" id="SSF51182">
    <property type="entry name" value="RmlC-like cupins"/>
    <property type="match status" value="1"/>
</dbReference>
<name>A0A6A7XZK2_9HYPH</name>
<dbReference type="EMBL" id="VWNA01000001">
    <property type="protein sequence ID" value="MQT11547.1"/>
    <property type="molecule type" value="Genomic_DNA"/>
</dbReference>
<proteinExistence type="predicted"/>
<protein>
    <submittedName>
        <fullName evidence="2">Cupin domain-containing protein</fullName>
    </submittedName>
</protein>